<dbReference type="PANTHER" id="PTHR42858">
    <property type="entry name" value="AMINOTRANSFERASE"/>
    <property type="match status" value="1"/>
</dbReference>
<reference evidence="2 3" key="1">
    <citation type="submission" date="2024-02" db="EMBL/GenBank/DDBJ databases">
        <title>Discinaceae phylogenomics.</title>
        <authorList>
            <person name="Dirks A.C."/>
            <person name="James T.Y."/>
        </authorList>
    </citation>
    <scope>NUCLEOTIDE SEQUENCE [LARGE SCALE GENOMIC DNA]</scope>
    <source>
        <strain evidence="2 3">ACD0624</strain>
    </source>
</reference>
<proteinExistence type="predicted"/>
<dbReference type="InterPro" id="IPR004839">
    <property type="entry name" value="Aminotransferase_I/II_large"/>
</dbReference>
<protein>
    <submittedName>
        <fullName evidence="2">Valine--pyruvate aminotransferase</fullName>
    </submittedName>
</protein>
<comment type="caution">
    <text evidence="2">The sequence shown here is derived from an EMBL/GenBank/DDBJ whole genome shotgun (WGS) entry which is preliminary data.</text>
</comment>
<gene>
    <name evidence="2" type="primary">YEY2_1</name>
    <name evidence="2" type="ORF">Q9L58_000284</name>
</gene>
<keyword evidence="2" id="KW-0808">Transferase</keyword>
<dbReference type="InterPro" id="IPR015421">
    <property type="entry name" value="PyrdxlP-dep_Trfase_major"/>
</dbReference>
<name>A0ABR3GXE1_9PEZI</name>
<feature type="domain" description="Aminotransferase class I/classII large" evidence="1">
    <location>
        <begin position="51"/>
        <end position="448"/>
    </location>
</feature>
<keyword evidence="2" id="KW-0032">Aminotransferase</keyword>
<dbReference type="GO" id="GO:0008483">
    <property type="term" value="F:transaminase activity"/>
    <property type="evidence" value="ECO:0007669"/>
    <property type="project" value="UniProtKB-KW"/>
</dbReference>
<dbReference type="InterPro" id="IPR015424">
    <property type="entry name" value="PyrdxlP-dep_Trfase"/>
</dbReference>
<dbReference type="PANTHER" id="PTHR42858:SF1">
    <property type="entry name" value="LD15494P"/>
    <property type="match status" value="1"/>
</dbReference>
<dbReference type="EMBL" id="JBBBZM010000002">
    <property type="protein sequence ID" value="KAL0640618.1"/>
    <property type="molecule type" value="Genomic_DNA"/>
</dbReference>
<evidence type="ECO:0000259" key="1">
    <source>
        <dbReference type="Pfam" id="PF00155"/>
    </source>
</evidence>
<keyword evidence="3" id="KW-1185">Reference proteome</keyword>
<dbReference type="CDD" id="cd00609">
    <property type="entry name" value="AAT_like"/>
    <property type="match status" value="1"/>
</dbReference>
<accession>A0ABR3GXE1</accession>
<dbReference type="SUPFAM" id="SSF53383">
    <property type="entry name" value="PLP-dependent transferases"/>
    <property type="match status" value="1"/>
</dbReference>
<dbReference type="Gene3D" id="3.90.1150.10">
    <property type="entry name" value="Aspartate Aminotransferase, domain 1"/>
    <property type="match status" value="1"/>
</dbReference>
<sequence length="467" mass="50494">MSRPGPPRAPPANTIDLLRGHPSTQLLATPEIAKAASVVLNSPHLPDDSYGETRHPLQYGPDMGNKAVRVEIGKWASERYGLGEAIGAERINLTPGASYGLMNTLQQCTSPGTGYTKQAFIVSPAYFLAAKVFEDSGFAGKLTAIQSTSTSIDIALLRSHLEHINATTPDVPLSDGLAPISHDGPGSKRIYKFVLYCVPTYSNPTGQTWDLKTRQEVVKIAREWDMLVVSDDVYDFLGNIGDKSALGEDGKLLPRLVSIERDILVKEGLLNGDGEEAGVTVSNCSFSKLLGPGLRCGWIETATGVLARQMAEGGANHSGGTPSHFVSTLIHHLITTRKIDTIIHRLASAYTGRSVAIKRAINTHLPSGTITCGGNGGFFMWIGLPPDYDAKEIVKMAIEGVEKEGGVRVMSGDISECPGDENRLGWGERWIRISVSWCDEEVAVEGVRRFGVAMARWKKGERSKDRD</sequence>
<dbReference type="Pfam" id="PF00155">
    <property type="entry name" value="Aminotran_1_2"/>
    <property type="match status" value="1"/>
</dbReference>
<dbReference type="Gene3D" id="3.40.640.10">
    <property type="entry name" value="Type I PLP-dependent aspartate aminotransferase-like (Major domain)"/>
    <property type="match status" value="1"/>
</dbReference>
<dbReference type="InterPro" id="IPR015422">
    <property type="entry name" value="PyrdxlP-dep_Trfase_small"/>
</dbReference>
<evidence type="ECO:0000313" key="3">
    <source>
        <dbReference type="Proteomes" id="UP001447188"/>
    </source>
</evidence>
<organism evidence="2 3">
    <name type="scientific">Discina gigas</name>
    <dbReference type="NCBI Taxonomy" id="1032678"/>
    <lineage>
        <taxon>Eukaryota</taxon>
        <taxon>Fungi</taxon>
        <taxon>Dikarya</taxon>
        <taxon>Ascomycota</taxon>
        <taxon>Pezizomycotina</taxon>
        <taxon>Pezizomycetes</taxon>
        <taxon>Pezizales</taxon>
        <taxon>Discinaceae</taxon>
        <taxon>Discina</taxon>
    </lineage>
</organism>
<dbReference type="Proteomes" id="UP001447188">
    <property type="component" value="Unassembled WGS sequence"/>
</dbReference>
<evidence type="ECO:0000313" key="2">
    <source>
        <dbReference type="EMBL" id="KAL0640618.1"/>
    </source>
</evidence>